<keyword evidence="2" id="KW-1185">Reference proteome</keyword>
<proteinExistence type="predicted"/>
<protein>
    <recommendedName>
        <fullName evidence="3">Helix-hairpin-helix domain-containing protein</fullName>
    </recommendedName>
</protein>
<dbReference type="InterPro" id="IPR010994">
    <property type="entry name" value="RuvA_2-like"/>
</dbReference>
<dbReference type="AlphaFoldDB" id="A6FX80"/>
<dbReference type="EMBL" id="ABCS01000001">
    <property type="protein sequence ID" value="EDM81904.1"/>
    <property type="molecule type" value="Genomic_DNA"/>
</dbReference>
<sequence length="764" mass="85422">MVRLRPRPLRLGPARSDEEAREIMSATRRLLTAALGLATLVAAPRAASAAEYEIFIDIDDEESLYDLYVTNQISEDTFNTLVELRRRGVDLNEATREELYTLPNLSFEDVDRILAYRAEVGVIHAPADLLAAEVLDQRKLGSILTFIRANDQRRKLTATHGWVRYQTAYTPTDTTVPPMALQARITTLRQLTIGGAGFVTRQRPGNPAWDPTREAMVADPMQARVHLPKFFAQWDTDRWGVIAGTYRIGFGQRLVFDTSDRYTPNGFYLDDAIYRPTTLGVQCRESAGELPASPCSGAAGDLYGTADFRWRDSLRGVAIGAKHLDLPVGWMQLYAFGSWQSRQVYQYDVADVNTCEDARDSNLCPSPPVFVGDPGDPLAPTSTHKFQTLPNMYDELLGGANVSWFYDRRTHVGITGYGATAVWKLEGAELDFKGPATRPFGGAWGAIGADMSWGERWSDLAVEVARSFDSMATARTLSEGADYGGGGFAGIARHTTTLGRHELELSARYYDQDYANPFAGSIAEADEFNGNRHRDEAGGRVRYNARLIDRLDLRAFADFWVNPSDSTPKFRGFVRSDFDATPWLRPGLWLAYRNTDLRAGSFGGCINTAGLDETPRQEDGSISYRSGCLSEVGQITARLGFRPARGKAKGKLSLTAQYQHEVIDDVSVDGRPRQDAAAFLILRSNPVGSFRLNARLRYLNEDLADNARQEHSLWTYIEGSYVFSRVFQARLRYDTFVWLDERDNTLARVPSPEHRLRLQLEARF</sequence>
<evidence type="ECO:0000313" key="1">
    <source>
        <dbReference type="EMBL" id="EDM81904.1"/>
    </source>
</evidence>
<dbReference type="SUPFAM" id="SSF47781">
    <property type="entry name" value="RuvA domain 2-like"/>
    <property type="match status" value="1"/>
</dbReference>
<accession>A6FX80</accession>
<reference evidence="1 2" key="1">
    <citation type="submission" date="2007-06" db="EMBL/GenBank/DDBJ databases">
        <authorList>
            <person name="Shimkets L."/>
            <person name="Ferriera S."/>
            <person name="Johnson J."/>
            <person name="Kravitz S."/>
            <person name="Beeson K."/>
            <person name="Sutton G."/>
            <person name="Rogers Y.-H."/>
            <person name="Friedman R."/>
            <person name="Frazier M."/>
            <person name="Venter J.C."/>
        </authorList>
    </citation>
    <scope>NUCLEOTIDE SEQUENCE [LARGE SCALE GENOMIC DNA]</scope>
    <source>
        <strain evidence="1 2">SIR-1</strain>
    </source>
</reference>
<name>A6FX80_9BACT</name>
<organism evidence="1 2">
    <name type="scientific">Plesiocystis pacifica SIR-1</name>
    <dbReference type="NCBI Taxonomy" id="391625"/>
    <lineage>
        <taxon>Bacteria</taxon>
        <taxon>Pseudomonadati</taxon>
        <taxon>Myxococcota</taxon>
        <taxon>Polyangia</taxon>
        <taxon>Nannocystales</taxon>
        <taxon>Nannocystaceae</taxon>
        <taxon>Plesiocystis</taxon>
    </lineage>
</organism>
<comment type="caution">
    <text evidence="1">The sequence shown here is derived from an EMBL/GenBank/DDBJ whole genome shotgun (WGS) entry which is preliminary data.</text>
</comment>
<dbReference type="eggNOG" id="ENOG5032F29">
    <property type="taxonomic scope" value="Bacteria"/>
</dbReference>
<evidence type="ECO:0008006" key="3">
    <source>
        <dbReference type="Google" id="ProtNLM"/>
    </source>
</evidence>
<evidence type="ECO:0000313" key="2">
    <source>
        <dbReference type="Proteomes" id="UP000005801"/>
    </source>
</evidence>
<dbReference type="STRING" id="391625.PPSIR1_05538"/>
<gene>
    <name evidence="1" type="ORF">PPSIR1_05538</name>
</gene>
<dbReference type="Proteomes" id="UP000005801">
    <property type="component" value="Unassembled WGS sequence"/>
</dbReference>